<evidence type="ECO:0000256" key="2">
    <source>
        <dbReference type="ARBA" id="ARBA00023315"/>
    </source>
</evidence>
<dbReference type="CDD" id="cd04301">
    <property type="entry name" value="NAT_SF"/>
    <property type="match status" value="1"/>
</dbReference>
<name>A0ABV4GW81_9ACTN</name>
<organism evidence="4 5">
    <name type="scientific">Kineococcus halophytocola</name>
    <dbReference type="NCBI Taxonomy" id="3234027"/>
    <lineage>
        <taxon>Bacteria</taxon>
        <taxon>Bacillati</taxon>
        <taxon>Actinomycetota</taxon>
        <taxon>Actinomycetes</taxon>
        <taxon>Kineosporiales</taxon>
        <taxon>Kineosporiaceae</taxon>
        <taxon>Kineococcus</taxon>
    </lineage>
</organism>
<feature type="domain" description="N-acetyltransferase" evidence="3">
    <location>
        <begin position="9"/>
        <end position="157"/>
    </location>
</feature>
<dbReference type="SUPFAM" id="SSF55729">
    <property type="entry name" value="Acyl-CoA N-acyltransferases (Nat)"/>
    <property type="match status" value="1"/>
</dbReference>
<reference evidence="4 5" key="1">
    <citation type="submission" date="2024-07" db="EMBL/GenBank/DDBJ databases">
        <authorList>
            <person name="Thanompreechachai J."/>
            <person name="Duangmal K."/>
        </authorList>
    </citation>
    <scope>NUCLEOTIDE SEQUENCE [LARGE SCALE GENOMIC DNA]</scope>
    <source>
        <strain evidence="4 5">LSe6-4</strain>
    </source>
</reference>
<dbReference type="EMBL" id="JBGFTU010000002">
    <property type="protein sequence ID" value="MEZ0163557.1"/>
    <property type="molecule type" value="Genomic_DNA"/>
</dbReference>
<evidence type="ECO:0000313" key="4">
    <source>
        <dbReference type="EMBL" id="MEZ0163557.1"/>
    </source>
</evidence>
<dbReference type="EC" id="2.3.1.-" evidence="4"/>
<keyword evidence="1 4" id="KW-0808">Transferase</keyword>
<keyword evidence="2 4" id="KW-0012">Acyltransferase</keyword>
<keyword evidence="5" id="KW-1185">Reference proteome</keyword>
<dbReference type="PROSITE" id="PS51186">
    <property type="entry name" value="GNAT"/>
    <property type="match status" value="1"/>
</dbReference>
<dbReference type="Pfam" id="PF00583">
    <property type="entry name" value="Acetyltransf_1"/>
    <property type="match status" value="1"/>
</dbReference>
<evidence type="ECO:0000256" key="1">
    <source>
        <dbReference type="ARBA" id="ARBA00022679"/>
    </source>
</evidence>
<accession>A0ABV4GW81</accession>
<dbReference type="GO" id="GO:0016746">
    <property type="term" value="F:acyltransferase activity"/>
    <property type="evidence" value="ECO:0007669"/>
    <property type="project" value="UniProtKB-KW"/>
</dbReference>
<protein>
    <submittedName>
        <fullName evidence="4">GNAT family N-acetyltransferase</fullName>
        <ecNumber evidence="4">2.3.1.-</ecNumber>
    </submittedName>
</protein>
<evidence type="ECO:0000259" key="3">
    <source>
        <dbReference type="PROSITE" id="PS51186"/>
    </source>
</evidence>
<evidence type="ECO:0000313" key="5">
    <source>
        <dbReference type="Proteomes" id="UP001565927"/>
    </source>
</evidence>
<sequence length="161" mass="17982">MSTTGTTTWTITPATDDDRSDWERLYLAYGEVAGERLSTEHLDRVWSWIGTPAGQTACLVLREGERQRVVGLAHYRLFERPLAGSVGCWLDDLFVDPSHRGRGGTRAVLEHLRVLAAEHGWSTVRWTTGQTNNAQKLYDQLADRSPVITYNMAPAPASNAR</sequence>
<dbReference type="InterPro" id="IPR000182">
    <property type="entry name" value="GNAT_dom"/>
</dbReference>
<proteinExistence type="predicted"/>
<dbReference type="PANTHER" id="PTHR43877">
    <property type="entry name" value="AMINOALKYLPHOSPHONATE N-ACETYLTRANSFERASE-RELATED-RELATED"/>
    <property type="match status" value="1"/>
</dbReference>
<comment type="caution">
    <text evidence="4">The sequence shown here is derived from an EMBL/GenBank/DDBJ whole genome shotgun (WGS) entry which is preliminary data.</text>
</comment>
<dbReference type="InterPro" id="IPR050832">
    <property type="entry name" value="Bact_Acetyltransf"/>
</dbReference>
<dbReference type="Gene3D" id="3.40.630.30">
    <property type="match status" value="1"/>
</dbReference>
<dbReference type="InterPro" id="IPR016181">
    <property type="entry name" value="Acyl_CoA_acyltransferase"/>
</dbReference>
<gene>
    <name evidence="4" type="ORF">AB2L27_02110</name>
</gene>
<dbReference type="Proteomes" id="UP001565927">
    <property type="component" value="Unassembled WGS sequence"/>
</dbReference>
<dbReference type="RefSeq" id="WP_370439811.1">
    <property type="nucleotide sequence ID" value="NZ_JBGFTU010000002.1"/>
</dbReference>